<organism evidence="3 4">
    <name type="scientific">Primorskyibacter flagellatus</name>
    <dbReference type="NCBI Taxonomy" id="1387277"/>
    <lineage>
        <taxon>Bacteria</taxon>
        <taxon>Pseudomonadati</taxon>
        <taxon>Pseudomonadota</taxon>
        <taxon>Alphaproteobacteria</taxon>
        <taxon>Rhodobacterales</taxon>
        <taxon>Roseobacteraceae</taxon>
        <taxon>Primorskyibacter</taxon>
    </lineage>
</organism>
<dbReference type="RefSeq" id="WP_188479425.1">
    <property type="nucleotide sequence ID" value="NZ_BMFJ01000002.1"/>
</dbReference>
<protein>
    <submittedName>
        <fullName evidence="3">Flagellar biosynthesis protein FlgB</fullName>
    </submittedName>
</protein>
<dbReference type="Proteomes" id="UP000612855">
    <property type="component" value="Unassembled WGS sequence"/>
</dbReference>
<dbReference type="Pfam" id="PF00460">
    <property type="entry name" value="Flg_bb_rod"/>
    <property type="match status" value="1"/>
</dbReference>
<keyword evidence="3" id="KW-0282">Flagellum</keyword>
<proteinExistence type="predicted"/>
<keyword evidence="3" id="KW-0966">Cell projection</keyword>
<name>A0A917AF91_9RHOB</name>
<dbReference type="NCBIfam" id="NF009270">
    <property type="entry name" value="PRK12627.1"/>
    <property type="match status" value="1"/>
</dbReference>
<dbReference type="InterPro" id="IPR001444">
    <property type="entry name" value="Flag_bb_rod_N"/>
</dbReference>
<evidence type="ECO:0000259" key="2">
    <source>
        <dbReference type="Pfam" id="PF00460"/>
    </source>
</evidence>
<dbReference type="EMBL" id="BMFJ01000002">
    <property type="protein sequence ID" value="GGE47454.1"/>
    <property type="molecule type" value="Genomic_DNA"/>
</dbReference>
<accession>A0A917AF91</accession>
<sequence>MFSSLDMFRMSHAMARHAGLRQAVIAENIANADTPGYRTRDIASFAESYRTAGSGLRTTRPGHGGGQASGFDLQIRDATEGEDNPNGNSVSLESEMMKGVQVQQQHDRALAVYRSGLSILRASLGRR</sequence>
<evidence type="ECO:0000256" key="1">
    <source>
        <dbReference type="ARBA" id="ARBA00004117"/>
    </source>
</evidence>
<comment type="subcellular location">
    <subcellularLocation>
        <location evidence="1">Bacterial flagellum basal body</location>
    </subcellularLocation>
</comment>
<keyword evidence="3" id="KW-0969">Cilium</keyword>
<evidence type="ECO:0000313" key="4">
    <source>
        <dbReference type="Proteomes" id="UP000612855"/>
    </source>
</evidence>
<dbReference type="AlphaFoldDB" id="A0A917AF91"/>
<gene>
    <name evidence="3" type="ORF">GCM10011360_38350</name>
</gene>
<feature type="domain" description="Flagellar basal body rod protein N-terminal" evidence="2">
    <location>
        <begin position="21"/>
        <end position="38"/>
    </location>
</feature>
<comment type="caution">
    <text evidence="3">The sequence shown here is derived from an EMBL/GenBank/DDBJ whole genome shotgun (WGS) entry which is preliminary data.</text>
</comment>
<evidence type="ECO:0000313" key="3">
    <source>
        <dbReference type="EMBL" id="GGE47454.1"/>
    </source>
</evidence>
<keyword evidence="4" id="KW-1185">Reference proteome</keyword>
<reference evidence="4" key="1">
    <citation type="journal article" date="2019" name="Int. J. Syst. Evol. Microbiol.">
        <title>The Global Catalogue of Microorganisms (GCM) 10K type strain sequencing project: providing services to taxonomists for standard genome sequencing and annotation.</title>
        <authorList>
            <consortium name="The Broad Institute Genomics Platform"/>
            <consortium name="The Broad Institute Genome Sequencing Center for Infectious Disease"/>
            <person name="Wu L."/>
            <person name="Ma J."/>
        </authorList>
    </citation>
    <scope>NUCLEOTIDE SEQUENCE [LARGE SCALE GENOMIC DNA]</scope>
    <source>
        <strain evidence="4">CGMCC 1.12664</strain>
    </source>
</reference>
<dbReference type="GO" id="GO:0009425">
    <property type="term" value="C:bacterial-type flagellum basal body"/>
    <property type="evidence" value="ECO:0007669"/>
    <property type="project" value="UniProtKB-SubCell"/>
</dbReference>